<dbReference type="Proteomes" id="UP001155483">
    <property type="component" value="Unassembled WGS sequence"/>
</dbReference>
<keyword evidence="5" id="KW-1185">Reference proteome</keyword>
<sequence length="146" mass="16610">MQKLARIPVLNQSVPVAKILLVDDDADDLLFLSSSFSKASPEVRLKQAYSVREAMIYLNRLSDEQLPSLIVIDYNMPLQDGLDFLKILHEQERFRDIKKIVLSTAQSALINKVCVEQGADACFTKPLKLEQYRALAERALEEFINN</sequence>
<dbReference type="InterPro" id="IPR050595">
    <property type="entry name" value="Bact_response_regulator"/>
</dbReference>
<reference evidence="4" key="2">
    <citation type="submission" date="2023-04" db="EMBL/GenBank/DDBJ databases">
        <title>Paracnuella aquatica gen. nov., sp. nov., a member of the family Chitinophagaceae isolated from a hot spring.</title>
        <authorList>
            <person name="Wang C."/>
        </authorList>
    </citation>
    <scope>NUCLEOTIDE SEQUENCE</scope>
    <source>
        <strain evidence="4">LB-8</strain>
    </source>
</reference>
<dbReference type="SMART" id="SM00448">
    <property type="entry name" value="REC"/>
    <property type="match status" value="1"/>
</dbReference>
<evidence type="ECO:0000256" key="2">
    <source>
        <dbReference type="PROSITE-ProRule" id="PRU00169"/>
    </source>
</evidence>
<dbReference type="EMBL" id="JAOTIF010000001">
    <property type="protein sequence ID" value="MCU7547756.1"/>
    <property type="molecule type" value="Genomic_DNA"/>
</dbReference>
<dbReference type="AlphaFoldDB" id="A0A9X2XT21"/>
<accession>A0A9X2XT21</accession>
<name>A0A9X2XT21_9BACT</name>
<dbReference type="SUPFAM" id="SSF52172">
    <property type="entry name" value="CheY-like"/>
    <property type="match status" value="1"/>
</dbReference>
<dbReference type="PROSITE" id="PS50110">
    <property type="entry name" value="RESPONSE_REGULATORY"/>
    <property type="match status" value="1"/>
</dbReference>
<dbReference type="RefSeq" id="WP_279295201.1">
    <property type="nucleotide sequence ID" value="NZ_JAOTIF010000001.1"/>
</dbReference>
<dbReference type="PANTHER" id="PTHR44591:SF3">
    <property type="entry name" value="RESPONSE REGULATORY DOMAIN-CONTAINING PROTEIN"/>
    <property type="match status" value="1"/>
</dbReference>
<comment type="caution">
    <text evidence="4">The sequence shown here is derived from an EMBL/GenBank/DDBJ whole genome shotgun (WGS) entry which is preliminary data.</text>
</comment>
<dbReference type="InterPro" id="IPR011006">
    <property type="entry name" value="CheY-like_superfamily"/>
</dbReference>
<organism evidence="4 5">
    <name type="scientific">Paraflavisolibacter caeni</name>
    <dbReference type="NCBI Taxonomy" id="2982496"/>
    <lineage>
        <taxon>Bacteria</taxon>
        <taxon>Pseudomonadati</taxon>
        <taxon>Bacteroidota</taxon>
        <taxon>Chitinophagia</taxon>
        <taxon>Chitinophagales</taxon>
        <taxon>Chitinophagaceae</taxon>
        <taxon>Paraflavisolibacter</taxon>
    </lineage>
</organism>
<feature type="domain" description="Response regulatory" evidence="3">
    <location>
        <begin position="18"/>
        <end position="140"/>
    </location>
</feature>
<evidence type="ECO:0000256" key="1">
    <source>
        <dbReference type="ARBA" id="ARBA00022553"/>
    </source>
</evidence>
<dbReference type="GO" id="GO:0000160">
    <property type="term" value="P:phosphorelay signal transduction system"/>
    <property type="evidence" value="ECO:0007669"/>
    <property type="project" value="InterPro"/>
</dbReference>
<feature type="modified residue" description="4-aspartylphosphate" evidence="2">
    <location>
        <position position="73"/>
    </location>
</feature>
<dbReference type="Gene3D" id="3.40.50.2300">
    <property type="match status" value="1"/>
</dbReference>
<dbReference type="Pfam" id="PF00072">
    <property type="entry name" value="Response_reg"/>
    <property type="match status" value="1"/>
</dbReference>
<dbReference type="InterPro" id="IPR001789">
    <property type="entry name" value="Sig_transdc_resp-reg_receiver"/>
</dbReference>
<evidence type="ECO:0000259" key="3">
    <source>
        <dbReference type="PROSITE" id="PS50110"/>
    </source>
</evidence>
<gene>
    <name evidence="4" type="ORF">OCK74_01460</name>
</gene>
<evidence type="ECO:0000313" key="4">
    <source>
        <dbReference type="EMBL" id="MCU7547756.1"/>
    </source>
</evidence>
<reference evidence="4" key="1">
    <citation type="submission" date="2022-09" db="EMBL/GenBank/DDBJ databases">
        <authorList>
            <person name="Yuan C."/>
            <person name="Ke Z."/>
        </authorList>
    </citation>
    <scope>NUCLEOTIDE SEQUENCE</scope>
    <source>
        <strain evidence="4">LB-8</strain>
    </source>
</reference>
<proteinExistence type="predicted"/>
<evidence type="ECO:0000313" key="5">
    <source>
        <dbReference type="Proteomes" id="UP001155483"/>
    </source>
</evidence>
<dbReference type="PANTHER" id="PTHR44591">
    <property type="entry name" value="STRESS RESPONSE REGULATOR PROTEIN 1"/>
    <property type="match status" value="1"/>
</dbReference>
<protein>
    <submittedName>
        <fullName evidence="4">Response regulator</fullName>
    </submittedName>
</protein>
<keyword evidence="1 2" id="KW-0597">Phosphoprotein</keyword>